<organism evidence="1">
    <name type="scientific">bioreactor metagenome</name>
    <dbReference type="NCBI Taxonomy" id="1076179"/>
    <lineage>
        <taxon>unclassified sequences</taxon>
        <taxon>metagenomes</taxon>
        <taxon>ecological metagenomes</taxon>
    </lineage>
</organism>
<accession>A0A645C2L7</accession>
<proteinExistence type="predicted"/>
<evidence type="ECO:0000313" key="1">
    <source>
        <dbReference type="EMBL" id="MPM71775.1"/>
    </source>
</evidence>
<comment type="caution">
    <text evidence="1">The sequence shown here is derived from an EMBL/GenBank/DDBJ whole genome shotgun (WGS) entry which is preliminary data.</text>
</comment>
<gene>
    <name evidence="1" type="ORF">SDC9_118746</name>
</gene>
<sequence>MGGHAALAQHNGLDLGAVGEHGEHDVAALANLRIGGGLGARRDNLLHGGLVQVADEQVGEAALKDVFGHGLTHDAKTDQSDFHF</sequence>
<protein>
    <submittedName>
        <fullName evidence="1">Uncharacterized protein</fullName>
    </submittedName>
</protein>
<name>A0A645C2L7_9ZZZZ</name>
<dbReference type="EMBL" id="VSSQ01024326">
    <property type="protein sequence ID" value="MPM71775.1"/>
    <property type="molecule type" value="Genomic_DNA"/>
</dbReference>
<dbReference type="AlphaFoldDB" id="A0A645C2L7"/>
<reference evidence="1" key="1">
    <citation type="submission" date="2019-08" db="EMBL/GenBank/DDBJ databases">
        <authorList>
            <person name="Kucharzyk K."/>
            <person name="Murdoch R.W."/>
            <person name="Higgins S."/>
            <person name="Loffler F."/>
        </authorList>
    </citation>
    <scope>NUCLEOTIDE SEQUENCE</scope>
</reference>